<protein>
    <recommendedName>
        <fullName evidence="1">DUF5615 domain-containing protein</fullName>
    </recommendedName>
</protein>
<evidence type="ECO:0000313" key="3">
    <source>
        <dbReference type="Proteomes" id="UP000238762"/>
    </source>
</evidence>
<evidence type="ECO:0000259" key="1">
    <source>
        <dbReference type="Pfam" id="PF18480"/>
    </source>
</evidence>
<evidence type="ECO:0000313" key="2">
    <source>
        <dbReference type="EMBL" id="PSB04034.1"/>
    </source>
</evidence>
<keyword evidence="3" id="KW-1185">Reference proteome</keyword>
<dbReference type="RefSeq" id="WP_106287693.1">
    <property type="nucleotide sequence ID" value="NZ_CAWNTC010000220.1"/>
</dbReference>
<comment type="caution">
    <text evidence="2">The sequence shown here is derived from an EMBL/GenBank/DDBJ whole genome shotgun (WGS) entry which is preliminary data.</text>
</comment>
<feature type="domain" description="DUF5615" evidence="1">
    <location>
        <begin position="3"/>
        <end position="110"/>
    </location>
</feature>
<sequence length="134" mass="15472">MIKLYSNENFPLDLVLLLREWGYDILTSYEAEQANLGIPDEDVLAFATEHGRVTITLNRDDFLKLHRNGAVHQGIIICKDDRDYRGQAEILHSFLQGQITLINRLIRIQKQNQPKSSGQIFIIREYFPSLNSSI</sequence>
<dbReference type="OrthoDB" id="3216372at2"/>
<gene>
    <name evidence="2" type="ORF">C7B64_05720</name>
</gene>
<dbReference type="InterPro" id="IPR041049">
    <property type="entry name" value="DUF5615"/>
</dbReference>
<organism evidence="2 3">
    <name type="scientific">Merismopedia glauca CCAP 1448/3</name>
    <dbReference type="NCBI Taxonomy" id="1296344"/>
    <lineage>
        <taxon>Bacteria</taxon>
        <taxon>Bacillati</taxon>
        <taxon>Cyanobacteriota</taxon>
        <taxon>Cyanophyceae</taxon>
        <taxon>Synechococcales</taxon>
        <taxon>Merismopediaceae</taxon>
        <taxon>Merismopedia</taxon>
    </lineage>
</organism>
<dbReference type="Proteomes" id="UP000238762">
    <property type="component" value="Unassembled WGS sequence"/>
</dbReference>
<dbReference type="EMBL" id="PVWJ01000019">
    <property type="protein sequence ID" value="PSB04034.1"/>
    <property type="molecule type" value="Genomic_DNA"/>
</dbReference>
<reference evidence="2 3" key="1">
    <citation type="submission" date="2018-02" db="EMBL/GenBank/DDBJ databases">
        <authorList>
            <person name="Cohen D.B."/>
            <person name="Kent A.D."/>
        </authorList>
    </citation>
    <scope>NUCLEOTIDE SEQUENCE [LARGE SCALE GENOMIC DNA]</scope>
    <source>
        <strain evidence="2 3">CCAP 1448/3</strain>
    </source>
</reference>
<accession>A0A2T1C728</accession>
<dbReference type="Pfam" id="PF18480">
    <property type="entry name" value="DUF5615"/>
    <property type="match status" value="1"/>
</dbReference>
<reference evidence="2 3" key="2">
    <citation type="submission" date="2018-03" db="EMBL/GenBank/DDBJ databases">
        <title>The ancient ancestry and fast evolution of plastids.</title>
        <authorList>
            <person name="Moore K.R."/>
            <person name="Magnabosco C."/>
            <person name="Momper L."/>
            <person name="Gold D.A."/>
            <person name="Bosak T."/>
            <person name="Fournier G.P."/>
        </authorList>
    </citation>
    <scope>NUCLEOTIDE SEQUENCE [LARGE SCALE GENOMIC DNA]</scope>
    <source>
        <strain evidence="2 3">CCAP 1448/3</strain>
    </source>
</reference>
<proteinExistence type="predicted"/>
<dbReference type="AlphaFoldDB" id="A0A2T1C728"/>
<name>A0A2T1C728_9CYAN</name>